<organism evidence="1 2">
    <name type="scientific">Bacillus gaemokensis</name>
    <dbReference type="NCBI Taxonomy" id="574375"/>
    <lineage>
        <taxon>Bacteria</taxon>
        <taxon>Bacillati</taxon>
        <taxon>Bacillota</taxon>
        <taxon>Bacilli</taxon>
        <taxon>Bacillales</taxon>
        <taxon>Bacillaceae</taxon>
        <taxon>Bacillus</taxon>
        <taxon>Bacillus cereus group</taxon>
    </lineage>
</organism>
<protein>
    <submittedName>
        <fullName evidence="1">Sporulation protein cse60</fullName>
    </submittedName>
</protein>
<dbReference type="EMBL" id="JOTM01000006">
    <property type="protein sequence ID" value="KEK24519.1"/>
    <property type="molecule type" value="Genomic_DNA"/>
</dbReference>
<evidence type="ECO:0000313" key="2">
    <source>
        <dbReference type="Proteomes" id="UP000027778"/>
    </source>
</evidence>
<evidence type="ECO:0000313" key="1">
    <source>
        <dbReference type="EMBL" id="KEK24519.1"/>
    </source>
</evidence>
<dbReference type="eggNOG" id="ENOG5033CVX">
    <property type="taxonomic scope" value="Bacteria"/>
</dbReference>
<sequence>MIRVKMFDESHEKDLEDAVNTFLKKLNEEQLVDIKYQVGVSINDDENQIYCFSAMVIYKT</sequence>
<reference evidence="1 2" key="1">
    <citation type="submission" date="2014-06" db="EMBL/GenBank/DDBJ databases">
        <title>Draft genome sequence of Bacillus gaemokensis JCM 15801 (MCCC 1A00707).</title>
        <authorList>
            <person name="Lai Q."/>
            <person name="Liu Y."/>
            <person name="Shao Z."/>
        </authorList>
    </citation>
    <scope>NUCLEOTIDE SEQUENCE [LARGE SCALE GENOMIC DNA]</scope>
    <source>
        <strain evidence="1 2">JCM 15801</strain>
    </source>
</reference>
<dbReference type="InterPro" id="IPR020296">
    <property type="entry name" value="Spore_Cse60"/>
</dbReference>
<dbReference type="OrthoDB" id="1653053at2"/>
<gene>
    <name evidence="1" type="ORF">BAGA_25560</name>
</gene>
<name>A0A073KB82_9BACI</name>
<dbReference type="RefSeq" id="WP_033674284.1">
    <property type="nucleotide sequence ID" value="NZ_JOTM01000006.1"/>
</dbReference>
<dbReference type="AlphaFoldDB" id="A0A073KB82"/>
<dbReference type="Pfam" id="PF10957">
    <property type="entry name" value="Spore_Cse60"/>
    <property type="match status" value="1"/>
</dbReference>
<dbReference type="Proteomes" id="UP000027778">
    <property type="component" value="Unassembled WGS sequence"/>
</dbReference>
<keyword evidence="2" id="KW-1185">Reference proteome</keyword>
<proteinExistence type="predicted"/>
<accession>A0A073KB82</accession>
<comment type="caution">
    <text evidence="1">The sequence shown here is derived from an EMBL/GenBank/DDBJ whole genome shotgun (WGS) entry which is preliminary data.</text>
</comment>